<organism evidence="1 2">
    <name type="scientific">Candidatus Woesebacteria bacterium GW2011_GWE1_45_18</name>
    <dbReference type="NCBI Taxonomy" id="1618598"/>
    <lineage>
        <taxon>Bacteria</taxon>
        <taxon>Candidatus Woeseibacteriota</taxon>
    </lineage>
</organism>
<dbReference type="EMBL" id="LCKQ01000013">
    <property type="protein sequence ID" value="KKU03688.1"/>
    <property type="molecule type" value="Genomic_DNA"/>
</dbReference>
<dbReference type="PROSITE" id="PS51257">
    <property type="entry name" value="PROKAR_LIPOPROTEIN"/>
    <property type="match status" value="1"/>
</dbReference>
<dbReference type="AlphaFoldDB" id="A0A0G1PE52"/>
<sequence>MTERITRREFVFKVVPLFLGGAALACSRANVPIPTPLGQTPAPFLPENPTETFDTIIKPTSTNTPEPSPTPTEVLRNPFGIGELDLSKEGELTLEVVLNGESRKVSFMIKPGELGQPGENAGATAEEGYFYVLLYLHSGYYGEEELEAEFLRNYIEGYNDRTITDDNYVLDRLDSLEGLVLTISQRNVQEKFEIYATAKIPHEAKPIFDLNNLSAADVVAQYAVGSPEKFEYFKDNPGILITFCGWGPESASRNPQSPDYRYTYSQYVLGLRPINHQKTRFN</sequence>
<protein>
    <submittedName>
        <fullName evidence="1">Uncharacterized protein</fullName>
    </submittedName>
</protein>
<accession>A0A0G1PE52</accession>
<evidence type="ECO:0000313" key="1">
    <source>
        <dbReference type="EMBL" id="KKU03688.1"/>
    </source>
</evidence>
<reference evidence="1 2" key="1">
    <citation type="journal article" date="2015" name="Nature">
        <title>rRNA introns, odd ribosomes, and small enigmatic genomes across a large radiation of phyla.</title>
        <authorList>
            <person name="Brown C.T."/>
            <person name="Hug L.A."/>
            <person name="Thomas B.C."/>
            <person name="Sharon I."/>
            <person name="Castelle C.J."/>
            <person name="Singh A."/>
            <person name="Wilkins M.J."/>
            <person name="Williams K.H."/>
            <person name="Banfield J.F."/>
        </authorList>
    </citation>
    <scope>NUCLEOTIDE SEQUENCE [LARGE SCALE GENOMIC DNA]</scope>
</reference>
<gene>
    <name evidence="1" type="ORF">UX03_C0013G0048</name>
</gene>
<dbReference type="Proteomes" id="UP000034086">
    <property type="component" value="Unassembled WGS sequence"/>
</dbReference>
<name>A0A0G1PE52_9BACT</name>
<proteinExistence type="predicted"/>
<evidence type="ECO:0000313" key="2">
    <source>
        <dbReference type="Proteomes" id="UP000034086"/>
    </source>
</evidence>
<comment type="caution">
    <text evidence="1">The sequence shown here is derived from an EMBL/GenBank/DDBJ whole genome shotgun (WGS) entry which is preliminary data.</text>
</comment>